<dbReference type="GO" id="GO:0051213">
    <property type="term" value="F:dioxygenase activity"/>
    <property type="evidence" value="ECO:0007669"/>
    <property type="project" value="UniProtKB-KW"/>
</dbReference>
<evidence type="ECO:0000256" key="1">
    <source>
        <dbReference type="ARBA" id="ARBA00007730"/>
    </source>
</evidence>
<dbReference type="InterPro" id="IPR007803">
    <property type="entry name" value="Asp/Arg/Pro-Hydrxlase"/>
</dbReference>
<dbReference type="AlphaFoldDB" id="A0A9W7CLD5"/>
<comment type="caution">
    <text evidence="6">The sequence shown here is derived from an EMBL/GenBank/DDBJ whole genome shotgun (WGS) entry which is preliminary data.</text>
</comment>
<feature type="signal peptide" evidence="4">
    <location>
        <begin position="1"/>
        <end position="23"/>
    </location>
</feature>
<dbReference type="SUPFAM" id="SSF51197">
    <property type="entry name" value="Clavaminate synthase-like"/>
    <property type="match status" value="1"/>
</dbReference>
<keyword evidence="3" id="KW-0560">Oxidoreductase</keyword>
<dbReference type="Gene3D" id="2.60.120.330">
    <property type="entry name" value="B-lactam Antibiotic, Isopenicillin N Synthase, Chain"/>
    <property type="match status" value="1"/>
</dbReference>
<feature type="chain" id="PRO_5040986516" description="Aspartyl/asparaginy/proline hydroxylase domain-containing protein" evidence="4">
    <location>
        <begin position="24"/>
        <end position="308"/>
    </location>
</feature>
<sequence>MSHHRHATSCLFLLSSLLELASCFNWDQLLSTKTSANVAFADLPRFKYMIDYHRKRSQELYGNDCTPNLLQGGSSAGPLARRSSGQVVRSLGTFPGLSASPRYYRNNSGSWPDFAYDDLKWVDELESRLDEIKMEFESSAIPDEMWETFRTKKGQEFSATTGWSHVSFLDNFKWKPKQIATLPRTYDIVTDIVGTERRLGPRHIAVARQKSGTGIPEHSDLINTMLTLHMVIKAPSKCAVGITINGEKHFWKVGDPIVFDTTYPHETFNEGEGDEDDVVVLLVDFWHPDLSICEIEAVRKFWRMNSGV</sequence>
<evidence type="ECO:0000256" key="3">
    <source>
        <dbReference type="ARBA" id="ARBA00023002"/>
    </source>
</evidence>
<protein>
    <recommendedName>
        <fullName evidence="5">Aspartyl/asparaginy/proline hydroxylase domain-containing protein</fullName>
    </recommendedName>
</protein>
<dbReference type="Pfam" id="PF05118">
    <property type="entry name" value="Asp_Arg_Hydrox"/>
    <property type="match status" value="1"/>
</dbReference>
<keyword evidence="7" id="KW-1185">Reference proteome</keyword>
<dbReference type="InterPro" id="IPR027443">
    <property type="entry name" value="IPNS-like_sf"/>
</dbReference>
<dbReference type="PANTHER" id="PTHR46332">
    <property type="entry name" value="ASPARTATE BETA-HYDROXYLASE DOMAIN-CONTAINING PROTEIN 2"/>
    <property type="match status" value="1"/>
</dbReference>
<accession>A0A9W7CLD5</accession>
<name>A0A9W7CLD5_9STRA</name>
<feature type="domain" description="Aspartyl/asparaginy/proline hydroxylase" evidence="5">
    <location>
        <begin position="128"/>
        <end position="288"/>
    </location>
</feature>
<keyword evidence="2" id="KW-0223">Dioxygenase</keyword>
<evidence type="ECO:0000313" key="6">
    <source>
        <dbReference type="EMBL" id="GMI07830.1"/>
    </source>
</evidence>
<organism evidence="6 7">
    <name type="scientific">Triparma laevis f. longispina</name>
    <dbReference type="NCBI Taxonomy" id="1714387"/>
    <lineage>
        <taxon>Eukaryota</taxon>
        <taxon>Sar</taxon>
        <taxon>Stramenopiles</taxon>
        <taxon>Ochrophyta</taxon>
        <taxon>Bolidophyceae</taxon>
        <taxon>Parmales</taxon>
        <taxon>Triparmaceae</taxon>
        <taxon>Triparma</taxon>
    </lineage>
</organism>
<keyword evidence="4" id="KW-0732">Signal</keyword>
<dbReference type="Proteomes" id="UP001165122">
    <property type="component" value="Unassembled WGS sequence"/>
</dbReference>
<evidence type="ECO:0000313" key="7">
    <source>
        <dbReference type="Proteomes" id="UP001165122"/>
    </source>
</evidence>
<dbReference type="GO" id="GO:0016020">
    <property type="term" value="C:membrane"/>
    <property type="evidence" value="ECO:0007669"/>
    <property type="project" value="TreeGrafter"/>
</dbReference>
<evidence type="ECO:0000256" key="4">
    <source>
        <dbReference type="SAM" id="SignalP"/>
    </source>
</evidence>
<dbReference type="PANTHER" id="PTHR46332:SF5">
    <property type="entry name" value="ASPARTATE BETA-HYDROXYLASE DOMAIN CONTAINING 2"/>
    <property type="match status" value="1"/>
</dbReference>
<evidence type="ECO:0000256" key="2">
    <source>
        <dbReference type="ARBA" id="ARBA00022964"/>
    </source>
</evidence>
<gene>
    <name evidence="6" type="ORF">TrLO_g11577</name>
</gene>
<proteinExistence type="inferred from homology"/>
<reference evidence="7" key="1">
    <citation type="journal article" date="2023" name="Commun. Biol.">
        <title>Genome analysis of Parmales, the sister group of diatoms, reveals the evolutionary specialization of diatoms from phago-mixotrophs to photoautotrophs.</title>
        <authorList>
            <person name="Ban H."/>
            <person name="Sato S."/>
            <person name="Yoshikawa S."/>
            <person name="Yamada K."/>
            <person name="Nakamura Y."/>
            <person name="Ichinomiya M."/>
            <person name="Sato N."/>
            <person name="Blanc-Mathieu R."/>
            <person name="Endo H."/>
            <person name="Kuwata A."/>
            <person name="Ogata H."/>
        </authorList>
    </citation>
    <scope>NUCLEOTIDE SEQUENCE [LARGE SCALE GENOMIC DNA]</scope>
    <source>
        <strain evidence="7">NIES 3700</strain>
    </source>
</reference>
<dbReference type="EMBL" id="BRXW01000115">
    <property type="protein sequence ID" value="GMI07830.1"/>
    <property type="molecule type" value="Genomic_DNA"/>
</dbReference>
<dbReference type="OrthoDB" id="438431at2759"/>
<evidence type="ECO:0000259" key="5">
    <source>
        <dbReference type="Pfam" id="PF05118"/>
    </source>
</evidence>
<dbReference type="InterPro" id="IPR051821">
    <property type="entry name" value="Asp/Asn_beta-hydroxylase"/>
</dbReference>
<comment type="similarity">
    <text evidence="1">Belongs to the aspartyl/asparaginyl beta-hydroxylase family.</text>
</comment>